<accession>A0A2N6K405</accession>
<dbReference type="AlphaFoldDB" id="A0A2N6K405"/>
<name>A0A2N6K405_FISMU</name>
<evidence type="ECO:0000313" key="3">
    <source>
        <dbReference type="Proteomes" id="UP000235036"/>
    </source>
</evidence>
<evidence type="ECO:0000313" key="2">
    <source>
        <dbReference type="EMBL" id="PLZ90599.1"/>
    </source>
</evidence>
<protein>
    <submittedName>
        <fullName evidence="2">Uncharacterized protein</fullName>
    </submittedName>
</protein>
<comment type="caution">
    <text evidence="2">The sequence shown here is derived from an EMBL/GenBank/DDBJ whole genome shotgun (WGS) entry which is preliminary data.</text>
</comment>
<dbReference type="EMBL" id="NRQW01000216">
    <property type="protein sequence ID" value="PLZ90599.1"/>
    <property type="molecule type" value="Genomic_DNA"/>
</dbReference>
<feature type="region of interest" description="Disordered" evidence="1">
    <location>
        <begin position="54"/>
        <end position="73"/>
    </location>
</feature>
<dbReference type="Proteomes" id="UP000235036">
    <property type="component" value="Unassembled WGS sequence"/>
</dbReference>
<reference evidence="2 3" key="1">
    <citation type="submission" date="2017-08" db="EMBL/GenBank/DDBJ databases">
        <title>Genomes of Fischerella (Mastigocladus) sp. strains.</title>
        <authorList>
            <person name="Miller S.R."/>
        </authorList>
    </citation>
    <scope>NUCLEOTIDE SEQUENCE [LARGE SCALE GENOMIC DNA]</scope>
    <source>
        <strain evidence="2 3">CCMEE 5323</strain>
    </source>
</reference>
<proteinExistence type="predicted"/>
<gene>
    <name evidence="2" type="ORF">CEN44_10460</name>
</gene>
<organism evidence="2 3">
    <name type="scientific">Fischerella muscicola CCMEE 5323</name>
    <dbReference type="NCBI Taxonomy" id="2019572"/>
    <lineage>
        <taxon>Bacteria</taxon>
        <taxon>Bacillati</taxon>
        <taxon>Cyanobacteriota</taxon>
        <taxon>Cyanophyceae</taxon>
        <taxon>Nostocales</taxon>
        <taxon>Hapalosiphonaceae</taxon>
        <taxon>Fischerella</taxon>
    </lineage>
</organism>
<evidence type="ECO:0000256" key="1">
    <source>
        <dbReference type="SAM" id="MobiDB-lite"/>
    </source>
</evidence>
<feature type="non-terminal residue" evidence="2">
    <location>
        <position position="73"/>
    </location>
</feature>
<keyword evidence="3" id="KW-1185">Reference proteome</keyword>
<sequence length="73" mass="7738">MGIVILVVGCWLLVVGCFLKYLLLTPHPYLKPSGYSALSRAARVYTPLTLPSGSGAGEFPIAPNPTKWGPLAP</sequence>